<protein>
    <submittedName>
        <fullName evidence="1">Uncharacterized protein</fullName>
    </submittedName>
</protein>
<evidence type="ECO:0000313" key="2">
    <source>
        <dbReference type="Proteomes" id="UP000015104"/>
    </source>
</evidence>
<keyword evidence="2" id="KW-1185">Reference proteome</keyword>
<reference evidence="1" key="2">
    <citation type="submission" date="2015-06" db="UniProtKB">
        <authorList>
            <consortium name="EnsemblMetazoa"/>
        </authorList>
    </citation>
    <scope>IDENTIFICATION</scope>
</reference>
<dbReference type="AlphaFoldDB" id="T1K4J2"/>
<evidence type="ECO:0000313" key="1">
    <source>
        <dbReference type="EnsemblMetazoa" id="tetur05g02810.1"/>
    </source>
</evidence>
<accession>T1K4J2</accession>
<name>T1K4J2_TETUR</name>
<dbReference type="Proteomes" id="UP000015104">
    <property type="component" value="Unassembled WGS sequence"/>
</dbReference>
<proteinExistence type="predicted"/>
<dbReference type="EMBL" id="CAEY01001578">
    <property type="status" value="NOT_ANNOTATED_CDS"/>
    <property type="molecule type" value="Genomic_DNA"/>
</dbReference>
<sequence>MYIINYYIFNKPKKRKTKEIN</sequence>
<dbReference type="HOGENOM" id="CLU_3427022_0_0_1"/>
<organism evidence="1 2">
    <name type="scientific">Tetranychus urticae</name>
    <name type="common">Two-spotted spider mite</name>
    <dbReference type="NCBI Taxonomy" id="32264"/>
    <lineage>
        <taxon>Eukaryota</taxon>
        <taxon>Metazoa</taxon>
        <taxon>Ecdysozoa</taxon>
        <taxon>Arthropoda</taxon>
        <taxon>Chelicerata</taxon>
        <taxon>Arachnida</taxon>
        <taxon>Acari</taxon>
        <taxon>Acariformes</taxon>
        <taxon>Trombidiformes</taxon>
        <taxon>Prostigmata</taxon>
        <taxon>Eleutherengona</taxon>
        <taxon>Raphignathae</taxon>
        <taxon>Tetranychoidea</taxon>
        <taxon>Tetranychidae</taxon>
        <taxon>Tetranychus</taxon>
    </lineage>
</organism>
<reference evidence="2" key="1">
    <citation type="submission" date="2011-08" db="EMBL/GenBank/DDBJ databases">
        <authorList>
            <person name="Rombauts S."/>
        </authorList>
    </citation>
    <scope>NUCLEOTIDE SEQUENCE</scope>
    <source>
        <strain evidence="2">London</strain>
    </source>
</reference>
<dbReference type="EnsemblMetazoa" id="tetur05g02810.1">
    <property type="protein sequence ID" value="tetur05g02810.1"/>
    <property type="gene ID" value="tetur05g02810"/>
</dbReference>